<evidence type="ECO:0000313" key="2">
    <source>
        <dbReference type="Proteomes" id="UP001610563"/>
    </source>
</evidence>
<gene>
    <name evidence="1" type="ORF">BJX66DRAFT_344727</name>
</gene>
<proteinExistence type="predicted"/>
<protein>
    <submittedName>
        <fullName evidence="1">Uncharacterized protein</fullName>
    </submittedName>
</protein>
<reference evidence="1 2" key="1">
    <citation type="submission" date="2024-07" db="EMBL/GenBank/DDBJ databases">
        <title>Section-level genome sequencing and comparative genomics of Aspergillus sections Usti and Cavernicolus.</title>
        <authorList>
            <consortium name="Lawrence Berkeley National Laboratory"/>
            <person name="Nybo J.L."/>
            <person name="Vesth T.C."/>
            <person name="Theobald S."/>
            <person name="Frisvad J.C."/>
            <person name="Larsen T.O."/>
            <person name="Kjaerboelling I."/>
            <person name="Rothschild-Mancinelli K."/>
            <person name="Lyhne E.K."/>
            <person name="Kogle M.E."/>
            <person name="Barry K."/>
            <person name="Clum A."/>
            <person name="Na H."/>
            <person name="Ledsgaard L."/>
            <person name="Lin J."/>
            <person name="Lipzen A."/>
            <person name="Kuo A."/>
            <person name="Riley R."/>
            <person name="Mondo S."/>
            <person name="Labutti K."/>
            <person name="Haridas S."/>
            <person name="Pangalinan J."/>
            <person name="Salamov A.A."/>
            <person name="Simmons B.A."/>
            <person name="Magnuson J.K."/>
            <person name="Chen J."/>
            <person name="Drula E."/>
            <person name="Henrissat B."/>
            <person name="Wiebenga A."/>
            <person name="Lubbers R.J."/>
            <person name="Gomes A.C."/>
            <person name="Makela M.R."/>
            <person name="Stajich J."/>
            <person name="Grigoriev I.V."/>
            <person name="Mortensen U.H."/>
            <person name="De Vries R.P."/>
            <person name="Baker S.E."/>
            <person name="Andersen M.R."/>
        </authorList>
    </citation>
    <scope>NUCLEOTIDE SEQUENCE [LARGE SCALE GENOMIC DNA]</scope>
    <source>
        <strain evidence="1 2">CBS 209.92</strain>
    </source>
</reference>
<name>A0ABR4FKA4_9EURO</name>
<comment type="caution">
    <text evidence="1">The sequence shown here is derived from an EMBL/GenBank/DDBJ whole genome shotgun (WGS) entry which is preliminary data.</text>
</comment>
<sequence>MGWAPVEDIAGVVLKVAGVGAVKDLQATNEKGGYFHAVNPSKPDWEGVILPALRDFYGERITRDVPLTEWVDELEKSAASTSEADEEKNPGVKLLDAYRLAASKGGVEGAEDAGWATQLTEQASERWCEQGQF</sequence>
<accession>A0ABR4FKA4</accession>
<keyword evidence="2" id="KW-1185">Reference proteome</keyword>
<dbReference type="Proteomes" id="UP001610563">
    <property type="component" value="Unassembled WGS sequence"/>
</dbReference>
<dbReference type="EMBL" id="JBFTWV010000218">
    <property type="protein sequence ID" value="KAL2783692.1"/>
    <property type="molecule type" value="Genomic_DNA"/>
</dbReference>
<evidence type="ECO:0000313" key="1">
    <source>
        <dbReference type="EMBL" id="KAL2783692.1"/>
    </source>
</evidence>
<dbReference type="Gene3D" id="3.40.50.720">
    <property type="entry name" value="NAD(P)-binding Rossmann-like Domain"/>
    <property type="match status" value="1"/>
</dbReference>
<organism evidence="1 2">
    <name type="scientific">Aspergillus keveii</name>
    <dbReference type="NCBI Taxonomy" id="714993"/>
    <lineage>
        <taxon>Eukaryota</taxon>
        <taxon>Fungi</taxon>
        <taxon>Dikarya</taxon>
        <taxon>Ascomycota</taxon>
        <taxon>Pezizomycotina</taxon>
        <taxon>Eurotiomycetes</taxon>
        <taxon>Eurotiomycetidae</taxon>
        <taxon>Eurotiales</taxon>
        <taxon>Aspergillaceae</taxon>
        <taxon>Aspergillus</taxon>
        <taxon>Aspergillus subgen. Nidulantes</taxon>
    </lineage>
</organism>